<dbReference type="SUPFAM" id="SSF47413">
    <property type="entry name" value="lambda repressor-like DNA-binding domains"/>
    <property type="match status" value="1"/>
</dbReference>
<comment type="caution">
    <text evidence="5">The sequence shown here is derived from an EMBL/GenBank/DDBJ whole genome shotgun (WGS) entry which is preliminary data.</text>
</comment>
<protein>
    <submittedName>
        <fullName evidence="5">Extracellular solute-binding protein</fullName>
    </submittedName>
</protein>
<evidence type="ECO:0000259" key="4">
    <source>
        <dbReference type="PROSITE" id="PS50932"/>
    </source>
</evidence>
<dbReference type="PANTHER" id="PTHR30146">
    <property type="entry name" value="LACI-RELATED TRANSCRIPTIONAL REPRESSOR"/>
    <property type="match status" value="1"/>
</dbReference>
<dbReference type="SMART" id="SM00354">
    <property type="entry name" value="HTH_LACI"/>
    <property type="match status" value="1"/>
</dbReference>
<dbReference type="Pfam" id="PF01547">
    <property type="entry name" value="SBP_bac_1"/>
    <property type="match status" value="1"/>
</dbReference>
<dbReference type="Gene3D" id="1.10.260.40">
    <property type="entry name" value="lambda repressor-like DNA-binding domains"/>
    <property type="match status" value="1"/>
</dbReference>
<feature type="domain" description="HTH lacI-type" evidence="4">
    <location>
        <begin position="2"/>
        <end position="56"/>
    </location>
</feature>
<proteinExistence type="predicted"/>
<keyword evidence="2" id="KW-0238">DNA-binding</keyword>
<organism evidence="5 6">
    <name type="scientific">Oscillibacter valericigenes</name>
    <dbReference type="NCBI Taxonomy" id="351091"/>
    <lineage>
        <taxon>Bacteria</taxon>
        <taxon>Bacillati</taxon>
        <taxon>Bacillota</taxon>
        <taxon>Clostridia</taxon>
        <taxon>Eubacteriales</taxon>
        <taxon>Oscillospiraceae</taxon>
        <taxon>Oscillibacter</taxon>
    </lineage>
</organism>
<dbReference type="PROSITE" id="PS50932">
    <property type="entry name" value="HTH_LACI_2"/>
    <property type="match status" value="1"/>
</dbReference>
<dbReference type="SUPFAM" id="SSF53850">
    <property type="entry name" value="Periplasmic binding protein-like II"/>
    <property type="match status" value="1"/>
</dbReference>
<evidence type="ECO:0000313" key="5">
    <source>
        <dbReference type="EMBL" id="MBM6852205.1"/>
    </source>
</evidence>
<evidence type="ECO:0000313" key="6">
    <source>
        <dbReference type="Proteomes" id="UP000719500"/>
    </source>
</evidence>
<accession>A0ABS2FYN4</accession>
<dbReference type="InterPro" id="IPR028082">
    <property type="entry name" value="Peripla_BP_I"/>
</dbReference>
<dbReference type="Gene3D" id="3.40.190.10">
    <property type="entry name" value="Periplasmic binding protein-like II"/>
    <property type="match status" value="2"/>
</dbReference>
<evidence type="ECO:0000256" key="2">
    <source>
        <dbReference type="ARBA" id="ARBA00023125"/>
    </source>
</evidence>
<evidence type="ECO:0000256" key="1">
    <source>
        <dbReference type="ARBA" id="ARBA00023015"/>
    </source>
</evidence>
<dbReference type="PRINTS" id="PR00036">
    <property type="entry name" value="HTHLACI"/>
</dbReference>
<keyword evidence="6" id="KW-1185">Reference proteome</keyword>
<dbReference type="Pfam" id="PF13407">
    <property type="entry name" value="Peripla_BP_4"/>
    <property type="match status" value="1"/>
</dbReference>
<dbReference type="Proteomes" id="UP000719500">
    <property type="component" value="Unassembled WGS sequence"/>
</dbReference>
<keyword evidence="1" id="KW-0805">Transcription regulation</keyword>
<reference evidence="5 6" key="1">
    <citation type="journal article" date="2021" name="Sci. Rep.">
        <title>The distribution of antibiotic resistance genes in chicken gut microbiota commensals.</title>
        <authorList>
            <person name="Juricova H."/>
            <person name="Matiasovicova J."/>
            <person name="Kubasova T."/>
            <person name="Cejkova D."/>
            <person name="Rychlik I."/>
        </authorList>
    </citation>
    <scope>NUCLEOTIDE SEQUENCE [LARGE SCALE GENOMIC DNA]</scope>
    <source>
        <strain evidence="5 6">An411</strain>
    </source>
</reference>
<dbReference type="RefSeq" id="WP_204805404.1">
    <property type="nucleotide sequence ID" value="NZ_JACSNX010000025.1"/>
</dbReference>
<dbReference type="Pfam" id="PF00356">
    <property type="entry name" value="LacI"/>
    <property type="match status" value="1"/>
</dbReference>
<dbReference type="PROSITE" id="PS00356">
    <property type="entry name" value="HTH_LACI_1"/>
    <property type="match status" value="1"/>
</dbReference>
<dbReference type="InterPro" id="IPR025997">
    <property type="entry name" value="SBP_2_dom"/>
</dbReference>
<dbReference type="InterPro" id="IPR006059">
    <property type="entry name" value="SBP"/>
</dbReference>
<dbReference type="InterPro" id="IPR010982">
    <property type="entry name" value="Lambda_DNA-bd_dom_sf"/>
</dbReference>
<name>A0ABS2FYN4_9FIRM</name>
<dbReference type="PANTHER" id="PTHR30146:SF109">
    <property type="entry name" value="HTH-TYPE TRANSCRIPTIONAL REGULATOR GALS"/>
    <property type="match status" value="1"/>
</dbReference>
<sequence length="728" mass="81792">MPTIKDIAREAGVSHGTVSNVINGRGNVSVEKMRLVWQAAEKLGYKVNAKAQSLRLGKDRAIAVLLPGIEYTHWAAMYEVFQSEFSQKGYSVQLYSTRSMESRELSMLAEALNTRFSAIITSTCLTDALSHYRTEAPDLPLVFLQREGPEQPDVMYAGFDPERAGQEIAAYIHSQGAARIGVFTESAELPDASLFVRGIRSGFQDMGEVRFLDCRNYQIGLQAFGFFDGGQRYDYIVCSDRRREDAIRAASAYSSQLPLPRFVTLATKAAVTDPEASVYELDYKRLAHKIVKHLLARLEQGKPLPRNLRLENDGFRTIPKVPAQLHSRTLRMLTMASPSTTALARLAPHLEKTSGIHLDMTVLPSLRDVYSVIQSPARSQYDLIRMDVAWLDELGETVYRPLSQIPFDWDALLSRAIPELGQHFATAHGVRCCIPYDPSIQLLFYRRDLFSDPTYKRMYFETFREELAVPKTFLDYNRIASFFTKSCNAASPTQYGSTVAIGNVVVSPSEFMPRLFAENGRLLDRQGRITLDTPEALRALENYRETYSYSDRTIYDFWKNALEGFADGTAAMTVVFINYASHILNSQMSRIAGKLGFAPVPGGKPLLGGGVIGITQSCTCPEAACAFLEWLYADLVAPVFTMLGGLSPCRSAYSNRDINEQYPWLSTARKSFPYAQRRRDSTYYSNFSELKLETILASHIQRAVLGVCSPEEALKQAQEDCNRYFQPW</sequence>
<dbReference type="Gene3D" id="3.40.50.2300">
    <property type="match status" value="1"/>
</dbReference>
<evidence type="ECO:0000256" key="3">
    <source>
        <dbReference type="ARBA" id="ARBA00023163"/>
    </source>
</evidence>
<dbReference type="InterPro" id="IPR000843">
    <property type="entry name" value="HTH_LacI"/>
</dbReference>
<dbReference type="EMBL" id="JACSNX010000025">
    <property type="protein sequence ID" value="MBM6852205.1"/>
    <property type="molecule type" value="Genomic_DNA"/>
</dbReference>
<keyword evidence="3" id="KW-0804">Transcription</keyword>
<gene>
    <name evidence="5" type="ORF">H9X91_12215</name>
</gene>
<dbReference type="CDD" id="cd01392">
    <property type="entry name" value="HTH_LacI"/>
    <property type="match status" value="1"/>
</dbReference>
<dbReference type="SUPFAM" id="SSF53822">
    <property type="entry name" value="Periplasmic binding protein-like I"/>
    <property type="match status" value="1"/>
</dbReference>